<keyword evidence="2" id="KW-1185">Reference proteome</keyword>
<dbReference type="EMBL" id="VEPZ02000094">
    <property type="protein sequence ID" value="KAE8733485.1"/>
    <property type="molecule type" value="Genomic_DNA"/>
</dbReference>
<comment type="caution">
    <text evidence="1">The sequence shown here is derived from an EMBL/GenBank/DDBJ whole genome shotgun (WGS) entry which is preliminary data.</text>
</comment>
<name>A0A6A3CV91_HIBSY</name>
<dbReference type="Proteomes" id="UP000436088">
    <property type="component" value="Unassembled WGS sequence"/>
</dbReference>
<organism evidence="1 2">
    <name type="scientific">Hibiscus syriacus</name>
    <name type="common">Rose of Sharon</name>
    <dbReference type="NCBI Taxonomy" id="106335"/>
    <lineage>
        <taxon>Eukaryota</taxon>
        <taxon>Viridiplantae</taxon>
        <taxon>Streptophyta</taxon>
        <taxon>Embryophyta</taxon>
        <taxon>Tracheophyta</taxon>
        <taxon>Spermatophyta</taxon>
        <taxon>Magnoliopsida</taxon>
        <taxon>eudicotyledons</taxon>
        <taxon>Gunneridae</taxon>
        <taxon>Pentapetalae</taxon>
        <taxon>rosids</taxon>
        <taxon>malvids</taxon>
        <taxon>Malvales</taxon>
        <taxon>Malvaceae</taxon>
        <taxon>Malvoideae</taxon>
        <taxon>Hibiscus</taxon>
    </lineage>
</organism>
<gene>
    <name evidence="1" type="ORF">F3Y22_tig00001120pilonHSYRG00052</name>
</gene>
<accession>A0A6A3CV91</accession>
<dbReference type="AlphaFoldDB" id="A0A6A3CV91"/>
<evidence type="ECO:0000313" key="1">
    <source>
        <dbReference type="EMBL" id="KAE8733485.1"/>
    </source>
</evidence>
<sequence>MKLSVLDCLVQFLTRNKVGRQVLQATCAGHHVVRARPRKVAKQFMQRSVFTCMDDADNCCISTPLEIGRQAIQCWPVIPQLLLPCYMPKKREAFHQMLSIENPPPDSPCPCQALVQLKSGGDEIEKPPHKLPLPEVDMLKKLIIIIIISIIIPHSPSSPSGSDPEFYLIW</sequence>
<proteinExistence type="predicted"/>
<evidence type="ECO:0000313" key="2">
    <source>
        <dbReference type="Proteomes" id="UP000436088"/>
    </source>
</evidence>
<protein>
    <submittedName>
        <fullName evidence="1">Uncharacterized protein</fullName>
    </submittedName>
</protein>
<reference evidence="1" key="1">
    <citation type="submission" date="2019-09" db="EMBL/GenBank/DDBJ databases">
        <title>Draft genome information of white flower Hibiscus syriacus.</title>
        <authorList>
            <person name="Kim Y.-M."/>
        </authorList>
    </citation>
    <scope>NUCLEOTIDE SEQUENCE [LARGE SCALE GENOMIC DNA]</scope>
    <source>
        <strain evidence="1">YM2019G1</strain>
    </source>
</reference>